<feature type="region of interest" description="Disordered" evidence="1">
    <location>
        <begin position="1"/>
        <end position="20"/>
    </location>
</feature>
<proteinExistence type="predicted"/>
<feature type="domain" description="Plastocyanin-like" evidence="3">
    <location>
        <begin position="109"/>
        <end position="145"/>
    </location>
</feature>
<dbReference type="Pfam" id="PF07732">
    <property type="entry name" value="Cu-oxidase_3"/>
    <property type="match status" value="1"/>
</dbReference>
<sequence>MLGHHMLTCTMSDRTGGPQPVISRRELLVTTGGASISALAGCSSGETNPPPAESAGTITDHSSPDLEKWVDEVPRPDVAEPSGTKDGQPYYEVTMREVEQELHRDLPLTTVWGYDGQFPGPTIEAEQGEPTYVQWTNDLPDEHLLPVDTTIHDDIIPYDMPGVRTVTHLHGGNIESESDGQAQAWFTRDFQETGPKFEKKDYYYVNDQPPATLWYHDHALGITRLNVYAGLAGFYLLRNDHERNLDLPDGEYEIPLVLQDRSFNEDGSLFYPTVVSDEQGGSDDSHPDPSIVPQFYGDTSVVNGKAWPRLSVEPRSYRFRLLNGSNSRFYTLKLLQYDESSGDIGGDGPPFVQIGNDGGLLSSPTKIDDRLEIGSSQRADVVVDFTKYAGETLVLHNNAPAQYRGEVGSTDDDIVSLPEIMLVDVGDTGNTRDDDQLPDKLTQVPEIPVESVDNNRYLTLNSGATDDYGRQLHLLGTAQDQDGLEMGAPVTEDPSLGDTEIWSFANRSAMSHPIHLHLVHFQMLGRQSNGDYDPEDKIDLDALETPEPYERGWNDVITVDPGEVVHVIVHFGEHDGLFNDQTGTYMWHCHMVEHEDHDMMRPFEVRPRSDDGDTRIE</sequence>
<keyword evidence="5" id="KW-1185">Reference proteome</keyword>
<dbReference type="CDD" id="cd13868">
    <property type="entry name" value="CuRO_2_CotA_like"/>
    <property type="match status" value="1"/>
</dbReference>
<evidence type="ECO:0000313" key="5">
    <source>
        <dbReference type="Proteomes" id="UP000199112"/>
    </source>
</evidence>
<evidence type="ECO:0000259" key="2">
    <source>
        <dbReference type="Pfam" id="PF07731"/>
    </source>
</evidence>
<dbReference type="InterPro" id="IPR008972">
    <property type="entry name" value="Cupredoxin"/>
</dbReference>
<protein>
    <submittedName>
        <fullName evidence="4">Spore coat protein A</fullName>
    </submittedName>
</protein>
<dbReference type="Proteomes" id="UP000199112">
    <property type="component" value="Unassembled WGS sequence"/>
</dbReference>
<dbReference type="FunFam" id="2.60.40.420:FF:000087">
    <property type="entry name" value="Spore coat protein A"/>
    <property type="match status" value="1"/>
</dbReference>
<evidence type="ECO:0000256" key="1">
    <source>
        <dbReference type="SAM" id="MobiDB-lite"/>
    </source>
</evidence>
<accession>A0A1H6G6A1</accession>
<dbReference type="Pfam" id="PF07731">
    <property type="entry name" value="Cu-oxidase_2"/>
    <property type="match status" value="1"/>
</dbReference>
<dbReference type="PANTHER" id="PTHR48267:SF1">
    <property type="entry name" value="BILIRUBIN OXIDASE"/>
    <property type="match status" value="1"/>
</dbReference>
<dbReference type="CDD" id="cd13844">
    <property type="entry name" value="CuRO_1_BOD_CotA_like"/>
    <property type="match status" value="1"/>
</dbReference>
<feature type="domain" description="Plastocyanin-like" evidence="2">
    <location>
        <begin position="486"/>
        <end position="608"/>
    </location>
</feature>
<dbReference type="PANTHER" id="PTHR48267">
    <property type="entry name" value="CUPREDOXIN SUPERFAMILY PROTEIN"/>
    <property type="match status" value="1"/>
</dbReference>
<reference evidence="5" key="1">
    <citation type="submission" date="2016-10" db="EMBL/GenBank/DDBJ databases">
        <authorList>
            <person name="Varghese N."/>
            <person name="Submissions S."/>
        </authorList>
    </citation>
    <scope>NUCLEOTIDE SEQUENCE [LARGE SCALE GENOMIC DNA]</scope>
    <source>
        <strain evidence="5">CGMCC 1.8981</strain>
    </source>
</reference>
<evidence type="ECO:0000313" key="4">
    <source>
        <dbReference type="EMBL" id="SEH18112.1"/>
    </source>
</evidence>
<feature type="region of interest" description="Disordered" evidence="1">
    <location>
        <begin position="40"/>
        <end position="62"/>
    </location>
</feature>
<keyword evidence="4" id="KW-0946">Virion</keyword>
<dbReference type="InterPro" id="IPR011707">
    <property type="entry name" value="Cu-oxidase-like_N"/>
</dbReference>
<dbReference type="SUPFAM" id="SSF49503">
    <property type="entry name" value="Cupredoxins"/>
    <property type="match status" value="3"/>
</dbReference>
<name>A0A1H6G6A1_9EURY</name>
<dbReference type="GO" id="GO:0016491">
    <property type="term" value="F:oxidoreductase activity"/>
    <property type="evidence" value="ECO:0007669"/>
    <property type="project" value="InterPro"/>
</dbReference>
<dbReference type="Gene3D" id="2.60.40.420">
    <property type="entry name" value="Cupredoxins - blue copper proteins"/>
    <property type="match status" value="3"/>
</dbReference>
<dbReference type="InterPro" id="IPR011706">
    <property type="entry name" value="Cu-oxidase_C"/>
</dbReference>
<organism evidence="4 5">
    <name type="scientific">Natronorubrum sediminis</name>
    <dbReference type="NCBI Taxonomy" id="640943"/>
    <lineage>
        <taxon>Archaea</taxon>
        <taxon>Methanobacteriati</taxon>
        <taxon>Methanobacteriota</taxon>
        <taxon>Stenosarchaea group</taxon>
        <taxon>Halobacteria</taxon>
        <taxon>Halobacteriales</taxon>
        <taxon>Natrialbaceae</taxon>
        <taxon>Natronorubrum</taxon>
    </lineage>
</organism>
<dbReference type="InterPro" id="IPR045087">
    <property type="entry name" value="Cu-oxidase_fam"/>
</dbReference>
<gene>
    <name evidence="4" type="ORF">SAMN04487967_3641</name>
</gene>
<dbReference type="GO" id="GO:0005507">
    <property type="term" value="F:copper ion binding"/>
    <property type="evidence" value="ECO:0007669"/>
    <property type="project" value="InterPro"/>
</dbReference>
<keyword evidence="4" id="KW-0167">Capsid protein</keyword>
<evidence type="ECO:0000259" key="3">
    <source>
        <dbReference type="Pfam" id="PF07732"/>
    </source>
</evidence>
<dbReference type="AlphaFoldDB" id="A0A1H6G6A1"/>
<dbReference type="EMBL" id="FNWL01000006">
    <property type="protein sequence ID" value="SEH18112.1"/>
    <property type="molecule type" value="Genomic_DNA"/>
</dbReference>